<evidence type="ECO:0000256" key="1">
    <source>
        <dbReference type="ARBA" id="ARBA00005820"/>
    </source>
</evidence>
<evidence type="ECO:0000256" key="5">
    <source>
        <dbReference type="ARBA" id="ARBA00023163"/>
    </source>
</evidence>
<evidence type="ECO:0000256" key="4">
    <source>
        <dbReference type="ARBA" id="ARBA00023125"/>
    </source>
</evidence>
<dbReference type="PANTHER" id="PTHR35807">
    <property type="entry name" value="TRANSCRIPTIONAL REGULATOR REDD-RELATED"/>
    <property type="match status" value="1"/>
</dbReference>
<evidence type="ECO:0000313" key="8">
    <source>
        <dbReference type="EMBL" id="TDC78117.1"/>
    </source>
</evidence>
<dbReference type="InterPro" id="IPR011990">
    <property type="entry name" value="TPR-like_helical_dom_sf"/>
</dbReference>
<gene>
    <name evidence="8" type="ORF">E1283_05825</name>
</gene>
<organism evidence="8 9">
    <name type="scientific">Streptomyces hainanensis</name>
    <dbReference type="NCBI Taxonomy" id="402648"/>
    <lineage>
        <taxon>Bacteria</taxon>
        <taxon>Bacillati</taxon>
        <taxon>Actinomycetota</taxon>
        <taxon>Actinomycetes</taxon>
        <taxon>Kitasatosporales</taxon>
        <taxon>Streptomycetaceae</taxon>
        <taxon>Streptomyces</taxon>
    </lineage>
</organism>
<evidence type="ECO:0000259" key="6">
    <source>
        <dbReference type="SMART" id="SM00862"/>
    </source>
</evidence>
<dbReference type="OrthoDB" id="4336084at2"/>
<dbReference type="Gene3D" id="1.25.40.10">
    <property type="entry name" value="Tetratricopeptide repeat domain"/>
    <property type="match status" value="1"/>
</dbReference>
<comment type="caution">
    <text evidence="8">The sequence shown here is derived from an EMBL/GenBank/DDBJ whole genome shotgun (WGS) entry which is preliminary data.</text>
</comment>
<dbReference type="CDD" id="cd15831">
    <property type="entry name" value="BTAD"/>
    <property type="match status" value="1"/>
</dbReference>
<dbReference type="SUPFAM" id="SSF48452">
    <property type="entry name" value="TPR-like"/>
    <property type="match status" value="1"/>
</dbReference>
<dbReference type="InterPro" id="IPR005158">
    <property type="entry name" value="BTAD"/>
</dbReference>
<name>A0A4R4TK13_9ACTN</name>
<keyword evidence="5" id="KW-0804">Transcription</keyword>
<dbReference type="Proteomes" id="UP000295345">
    <property type="component" value="Unassembled WGS sequence"/>
</dbReference>
<feature type="domain" description="Bacterial transcriptional activator" evidence="7">
    <location>
        <begin position="105"/>
        <end position="249"/>
    </location>
</feature>
<sequence>MLEIRLLGPVEIVVRGRRVPPPGQRAARVLAALALAEGAPVGVERLVDCVWGERPPHTAAAQLHTVVWRLRGSFAAADLSATDLPAGILVRRSTGYLLAAGAFTTDVARFRQDVRTARVELVAGRLDPAAAALRAALARWSGPALLGLGDGPLAAAARRLEEERELAHEQCVRLDVLRGRHHAANAELRELVELHPLRESLYRTLALALYRSGRQGDALGVLRQARERLRDQLGMDPGRDTVAVEQAILRQDLALSAPGNPLELRQIERALEG</sequence>
<proteinExistence type="inferred from homology"/>
<evidence type="ECO:0000256" key="2">
    <source>
        <dbReference type="ARBA" id="ARBA00023012"/>
    </source>
</evidence>
<keyword evidence="9" id="KW-1185">Reference proteome</keyword>
<keyword evidence="4" id="KW-0238">DNA-binding</keyword>
<dbReference type="GO" id="GO:0000160">
    <property type="term" value="P:phosphorelay signal transduction system"/>
    <property type="evidence" value="ECO:0007669"/>
    <property type="project" value="UniProtKB-KW"/>
</dbReference>
<dbReference type="PANTHER" id="PTHR35807:SF1">
    <property type="entry name" value="TRANSCRIPTIONAL REGULATOR REDD"/>
    <property type="match status" value="1"/>
</dbReference>
<reference evidence="8 9" key="1">
    <citation type="submission" date="2019-03" db="EMBL/GenBank/DDBJ databases">
        <title>Draft genome sequences of novel Actinobacteria.</title>
        <authorList>
            <person name="Sahin N."/>
            <person name="Ay H."/>
            <person name="Saygin H."/>
        </authorList>
    </citation>
    <scope>NUCLEOTIDE SEQUENCE [LARGE SCALE GENOMIC DNA]</scope>
    <source>
        <strain evidence="8 9">DSM 41900</strain>
    </source>
</reference>
<dbReference type="Gene3D" id="1.10.10.10">
    <property type="entry name" value="Winged helix-like DNA-binding domain superfamily/Winged helix DNA-binding domain"/>
    <property type="match status" value="1"/>
</dbReference>
<dbReference type="InterPro" id="IPR036388">
    <property type="entry name" value="WH-like_DNA-bd_sf"/>
</dbReference>
<feature type="domain" description="OmpR/PhoB-type" evidence="6">
    <location>
        <begin position="16"/>
        <end position="98"/>
    </location>
</feature>
<comment type="similarity">
    <text evidence="1">Belongs to the AfsR/DnrI/RedD regulatory family.</text>
</comment>
<protein>
    <submittedName>
        <fullName evidence="8">Transcriptional regulator</fullName>
    </submittedName>
</protein>
<evidence type="ECO:0000313" key="9">
    <source>
        <dbReference type="Proteomes" id="UP000295345"/>
    </source>
</evidence>
<dbReference type="SMART" id="SM01043">
    <property type="entry name" value="BTAD"/>
    <property type="match status" value="1"/>
</dbReference>
<evidence type="ECO:0000256" key="3">
    <source>
        <dbReference type="ARBA" id="ARBA00023015"/>
    </source>
</evidence>
<dbReference type="InterPro" id="IPR016032">
    <property type="entry name" value="Sig_transdc_resp-reg_C-effctor"/>
</dbReference>
<evidence type="ECO:0000259" key="7">
    <source>
        <dbReference type="SMART" id="SM01043"/>
    </source>
</evidence>
<dbReference type="GO" id="GO:0006355">
    <property type="term" value="P:regulation of DNA-templated transcription"/>
    <property type="evidence" value="ECO:0007669"/>
    <property type="project" value="InterPro"/>
</dbReference>
<dbReference type="AlphaFoldDB" id="A0A4R4TK13"/>
<keyword evidence="2" id="KW-0902">Two-component regulatory system</keyword>
<dbReference type="SMART" id="SM00862">
    <property type="entry name" value="Trans_reg_C"/>
    <property type="match status" value="1"/>
</dbReference>
<dbReference type="InterPro" id="IPR051677">
    <property type="entry name" value="AfsR-DnrI-RedD_regulator"/>
</dbReference>
<dbReference type="Pfam" id="PF03704">
    <property type="entry name" value="BTAD"/>
    <property type="match status" value="1"/>
</dbReference>
<keyword evidence="3" id="KW-0805">Transcription regulation</keyword>
<dbReference type="GO" id="GO:0003677">
    <property type="term" value="F:DNA binding"/>
    <property type="evidence" value="ECO:0007669"/>
    <property type="project" value="UniProtKB-KW"/>
</dbReference>
<accession>A0A4R4TK13</accession>
<dbReference type="SUPFAM" id="SSF46894">
    <property type="entry name" value="C-terminal effector domain of the bipartite response regulators"/>
    <property type="match status" value="1"/>
</dbReference>
<dbReference type="InterPro" id="IPR001867">
    <property type="entry name" value="OmpR/PhoB-type_DNA-bd"/>
</dbReference>
<dbReference type="EMBL" id="SMKI01000039">
    <property type="protein sequence ID" value="TDC78117.1"/>
    <property type="molecule type" value="Genomic_DNA"/>
</dbReference>